<protein>
    <submittedName>
        <fullName evidence="3">Response regulator</fullName>
    </submittedName>
</protein>
<dbReference type="SUPFAM" id="SSF52172">
    <property type="entry name" value="CheY-like"/>
    <property type="match status" value="1"/>
</dbReference>
<dbReference type="PROSITE" id="PS50110">
    <property type="entry name" value="RESPONSE_REGULATORY"/>
    <property type="match status" value="1"/>
</dbReference>
<dbReference type="RefSeq" id="WP_314514502.1">
    <property type="nucleotide sequence ID" value="NZ_JASJOU010000009.1"/>
</dbReference>
<dbReference type="PANTHER" id="PTHR44520:SF2">
    <property type="entry name" value="RESPONSE REGULATOR RCP1"/>
    <property type="match status" value="1"/>
</dbReference>
<reference evidence="3" key="1">
    <citation type="submission" date="2023-05" db="EMBL/GenBank/DDBJ databases">
        <authorList>
            <person name="Zhang X."/>
        </authorList>
    </citation>
    <scope>NUCLEOTIDE SEQUENCE</scope>
    <source>
        <strain evidence="3">BD1B2-1</strain>
    </source>
</reference>
<dbReference type="AlphaFoldDB" id="A0AAE3RAN5"/>
<dbReference type="EMBL" id="JASJOU010000009">
    <property type="protein sequence ID" value="MDJ1503843.1"/>
    <property type="molecule type" value="Genomic_DNA"/>
</dbReference>
<dbReference type="Pfam" id="PF00072">
    <property type="entry name" value="Response_reg"/>
    <property type="match status" value="1"/>
</dbReference>
<proteinExistence type="predicted"/>
<dbReference type="InterPro" id="IPR001789">
    <property type="entry name" value="Sig_transdc_resp-reg_receiver"/>
</dbReference>
<feature type="domain" description="Response regulatory" evidence="2">
    <location>
        <begin position="6"/>
        <end position="128"/>
    </location>
</feature>
<dbReference type="InterPro" id="IPR011006">
    <property type="entry name" value="CheY-like_superfamily"/>
</dbReference>
<dbReference type="Proteomes" id="UP001232063">
    <property type="component" value="Unassembled WGS sequence"/>
</dbReference>
<gene>
    <name evidence="3" type="ORF">QNI22_24485</name>
</gene>
<dbReference type="Gene3D" id="3.40.50.2300">
    <property type="match status" value="1"/>
</dbReference>
<organism evidence="3 4">
    <name type="scientific">Xanthocytophaga agilis</name>
    <dbReference type="NCBI Taxonomy" id="3048010"/>
    <lineage>
        <taxon>Bacteria</taxon>
        <taxon>Pseudomonadati</taxon>
        <taxon>Bacteroidota</taxon>
        <taxon>Cytophagia</taxon>
        <taxon>Cytophagales</taxon>
        <taxon>Rhodocytophagaceae</taxon>
        <taxon>Xanthocytophaga</taxon>
    </lineage>
</organism>
<keyword evidence="1" id="KW-0597">Phosphoprotein</keyword>
<dbReference type="SMART" id="SM00448">
    <property type="entry name" value="REC"/>
    <property type="match status" value="1"/>
</dbReference>
<comment type="caution">
    <text evidence="3">The sequence shown here is derived from an EMBL/GenBank/DDBJ whole genome shotgun (WGS) entry which is preliminary data.</text>
</comment>
<evidence type="ECO:0000259" key="2">
    <source>
        <dbReference type="PROSITE" id="PS50110"/>
    </source>
</evidence>
<sequence length="135" mass="15286">MARLNYILIVDDDEASNLITRLFLEKADVTDQIHVRMNGVEAVAFIMQHMNALPELILLDINMPLMDGFEFLRRWKANGLTGKSKIVMYTSSGREADIAHAKQYEDVVAYIEKPMSMAKINQLLDAVFGQHRSGS</sequence>
<accession>A0AAE3RAN5</accession>
<keyword evidence="4" id="KW-1185">Reference proteome</keyword>
<feature type="modified residue" description="4-aspartylphosphate" evidence="1">
    <location>
        <position position="60"/>
    </location>
</feature>
<evidence type="ECO:0000313" key="4">
    <source>
        <dbReference type="Proteomes" id="UP001232063"/>
    </source>
</evidence>
<dbReference type="PANTHER" id="PTHR44520">
    <property type="entry name" value="RESPONSE REGULATOR RCP1-RELATED"/>
    <property type="match status" value="1"/>
</dbReference>
<dbReference type="InterPro" id="IPR052893">
    <property type="entry name" value="TCS_response_regulator"/>
</dbReference>
<evidence type="ECO:0000256" key="1">
    <source>
        <dbReference type="PROSITE-ProRule" id="PRU00169"/>
    </source>
</evidence>
<evidence type="ECO:0000313" key="3">
    <source>
        <dbReference type="EMBL" id="MDJ1503843.1"/>
    </source>
</evidence>
<dbReference type="GO" id="GO:0000160">
    <property type="term" value="P:phosphorelay signal transduction system"/>
    <property type="evidence" value="ECO:0007669"/>
    <property type="project" value="InterPro"/>
</dbReference>
<name>A0AAE3RAN5_9BACT</name>